<dbReference type="EMBL" id="BPVZ01000037">
    <property type="protein sequence ID" value="GKV13016.1"/>
    <property type="molecule type" value="Genomic_DNA"/>
</dbReference>
<accession>A0AAV5JPW8</accession>
<sequence length="87" mass="9671">MSKFLIFSKFLTPCNFKEDSFEDVSNPQATSVFHSFQELQQPTVEKFDGATSDPDVPQSYSSKLVVYVLLVGSSHVLKLCFSVVADS</sequence>
<reference evidence="1 2" key="1">
    <citation type="journal article" date="2021" name="Commun. Biol.">
        <title>The genome of Shorea leprosula (Dipterocarpaceae) highlights the ecological relevance of drought in aseasonal tropical rainforests.</title>
        <authorList>
            <person name="Ng K.K.S."/>
            <person name="Kobayashi M.J."/>
            <person name="Fawcett J.A."/>
            <person name="Hatakeyama M."/>
            <person name="Paape T."/>
            <person name="Ng C.H."/>
            <person name="Ang C.C."/>
            <person name="Tnah L.H."/>
            <person name="Lee C.T."/>
            <person name="Nishiyama T."/>
            <person name="Sese J."/>
            <person name="O'Brien M.J."/>
            <person name="Copetti D."/>
            <person name="Mohd Noor M.I."/>
            <person name="Ong R.C."/>
            <person name="Putra M."/>
            <person name="Sireger I.Z."/>
            <person name="Indrioko S."/>
            <person name="Kosugi Y."/>
            <person name="Izuno A."/>
            <person name="Isagi Y."/>
            <person name="Lee S.L."/>
            <person name="Shimizu K.K."/>
        </authorList>
    </citation>
    <scope>NUCLEOTIDE SEQUENCE [LARGE SCALE GENOMIC DNA]</scope>
    <source>
        <strain evidence="1">214</strain>
    </source>
</reference>
<evidence type="ECO:0000313" key="1">
    <source>
        <dbReference type="EMBL" id="GKV13016.1"/>
    </source>
</evidence>
<keyword evidence="2" id="KW-1185">Reference proteome</keyword>
<proteinExistence type="predicted"/>
<comment type="caution">
    <text evidence="1">The sequence shown here is derived from an EMBL/GenBank/DDBJ whole genome shotgun (WGS) entry which is preliminary data.</text>
</comment>
<dbReference type="AlphaFoldDB" id="A0AAV5JPW8"/>
<name>A0AAV5JPW8_9ROSI</name>
<organism evidence="1 2">
    <name type="scientific">Rubroshorea leprosula</name>
    <dbReference type="NCBI Taxonomy" id="152421"/>
    <lineage>
        <taxon>Eukaryota</taxon>
        <taxon>Viridiplantae</taxon>
        <taxon>Streptophyta</taxon>
        <taxon>Embryophyta</taxon>
        <taxon>Tracheophyta</taxon>
        <taxon>Spermatophyta</taxon>
        <taxon>Magnoliopsida</taxon>
        <taxon>eudicotyledons</taxon>
        <taxon>Gunneridae</taxon>
        <taxon>Pentapetalae</taxon>
        <taxon>rosids</taxon>
        <taxon>malvids</taxon>
        <taxon>Malvales</taxon>
        <taxon>Dipterocarpaceae</taxon>
        <taxon>Rubroshorea</taxon>
    </lineage>
</organism>
<dbReference type="Proteomes" id="UP001054252">
    <property type="component" value="Unassembled WGS sequence"/>
</dbReference>
<evidence type="ECO:0000313" key="2">
    <source>
        <dbReference type="Proteomes" id="UP001054252"/>
    </source>
</evidence>
<gene>
    <name evidence="1" type="ORF">SLEP1_g24093</name>
</gene>
<protein>
    <submittedName>
        <fullName evidence="1">Uncharacterized protein</fullName>
    </submittedName>
</protein>